<feature type="compositionally biased region" description="Polar residues" evidence="1">
    <location>
        <begin position="75"/>
        <end position="85"/>
    </location>
</feature>
<accession>A0A072PID9</accession>
<keyword evidence="3" id="KW-1185">Reference proteome</keyword>
<dbReference type="VEuPathDB" id="FungiDB:A1O9_04366"/>
<evidence type="ECO:0000313" key="3">
    <source>
        <dbReference type="Proteomes" id="UP000027920"/>
    </source>
</evidence>
<name>A0A072PID9_9EURO</name>
<feature type="region of interest" description="Disordered" evidence="1">
    <location>
        <begin position="24"/>
        <end position="48"/>
    </location>
</feature>
<dbReference type="EMBL" id="AMGV01000003">
    <property type="protein sequence ID" value="KEF59522.1"/>
    <property type="molecule type" value="Genomic_DNA"/>
</dbReference>
<dbReference type="RefSeq" id="XP_013262112.1">
    <property type="nucleotide sequence ID" value="XM_013406658.1"/>
</dbReference>
<feature type="compositionally biased region" description="Basic residues" evidence="1">
    <location>
        <begin position="86"/>
        <end position="102"/>
    </location>
</feature>
<feature type="region of interest" description="Disordered" evidence="1">
    <location>
        <begin position="68"/>
        <end position="122"/>
    </location>
</feature>
<proteinExistence type="predicted"/>
<evidence type="ECO:0000256" key="1">
    <source>
        <dbReference type="SAM" id="MobiDB-lite"/>
    </source>
</evidence>
<reference evidence="2 3" key="1">
    <citation type="submission" date="2013-03" db="EMBL/GenBank/DDBJ databases">
        <title>The Genome Sequence of Exophiala aquamarina CBS 119918.</title>
        <authorList>
            <consortium name="The Broad Institute Genomics Platform"/>
            <person name="Cuomo C."/>
            <person name="de Hoog S."/>
            <person name="Gorbushina A."/>
            <person name="Walker B."/>
            <person name="Young S.K."/>
            <person name="Zeng Q."/>
            <person name="Gargeya S."/>
            <person name="Fitzgerald M."/>
            <person name="Haas B."/>
            <person name="Abouelleil A."/>
            <person name="Allen A.W."/>
            <person name="Alvarado L."/>
            <person name="Arachchi H.M."/>
            <person name="Berlin A.M."/>
            <person name="Chapman S.B."/>
            <person name="Gainer-Dewar J."/>
            <person name="Goldberg J."/>
            <person name="Griggs A."/>
            <person name="Gujja S."/>
            <person name="Hansen M."/>
            <person name="Howarth C."/>
            <person name="Imamovic A."/>
            <person name="Ireland A."/>
            <person name="Larimer J."/>
            <person name="McCowan C."/>
            <person name="Murphy C."/>
            <person name="Pearson M."/>
            <person name="Poon T.W."/>
            <person name="Priest M."/>
            <person name="Roberts A."/>
            <person name="Saif S."/>
            <person name="Shea T."/>
            <person name="Sisk P."/>
            <person name="Sykes S."/>
            <person name="Wortman J."/>
            <person name="Nusbaum C."/>
            <person name="Birren B."/>
        </authorList>
    </citation>
    <scope>NUCLEOTIDE SEQUENCE [LARGE SCALE GENOMIC DNA]</scope>
    <source>
        <strain evidence="2 3">CBS 119918</strain>
    </source>
</reference>
<dbReference type="HOGENOM" id="CLU_050444_0_0_1"/>
<protein>
    <submittedName>
        <fullName evidence="2">Uncharacterized protein</fullName>
    </submittedName>
</protein>
<dbReference type="Proteomes" id="UP000027920">
    <property type="component" value="Unassembled WGS sequence"/>
</dbReference>
<organism evidence="2 3">
    <name type="scientific">Exophiala aquamarina CBS 119918</name>
    <dbReference type="NCBI Taxonomy" id="1182545"/>
    <lineage>
        <taxon>Eukaryota</taxon>
        <taxon>Fungi</taxon>
        <taxon>Dikarya</taxon>
        <taxon>Ascomycota</taxon>
        <taxon>Pezizomycotina</taxon>
        <taxon>Eurotiomycetes</taxon>
        <taxon>Chaetothyriomycetidae</taxon>
        <taxon>Chaetothyriales</taxon>
        <taxon>Herpotrichiellaceae</taxon>
        <taxon>Exophiala</taxon>
    </lineage>
</organism>
<dbReference type="PANTHER" id="PTHR37948:SF1">
    <property type="entry name" value="BLL5189 PROTEIN"/>
    <property type="match status" value="1"/>
</dbReference>
<evidence type="ECO:0000313" key="2">
    <source>
        <dbReference type="EMBL" id="KEF59522.1"/>
    </source>
</evidence>
<sequence length="349" mass="39977">MTDYEAQRRANLLQKQLLLDQLNLGSSDPSQTKRRKVTVDSSVRSPAKRQNTALAAITPTRISARIAAAGPRASYTDNDLNGKTKNTARPRIPRSRTNRRQRSSTPQVISSQPTPTTTPTLSRTVSLSDLLDQWNKWTPTAPQPVLTPSGTYHFASHPSFTPNKSPLTILLEGAFGGSYFSPWRSRTLNLTLSDDYLHTLPKSWLHALQPPTKYLTAQAYDPSLNKYQVQCGQTLSEWEASGWLNFEFDPRGWFEWYIRFFLGRRCEDDDRQVGRWRRCVGDKGRWKRILLKKYVDKGVRTVYADDDDEDEDDGQDRQVSPVIHQICHHWAFEVRQVDLDQAWIESGRA</sequence>
<gene>
    <name evidence="2" type="ORF">A1O9_04366</name>
</gene>
<comment type="caution">
    <text evidence="2">The sequence shown here is derived from an EMBL/GenBank/DDBJ whole genome shotgun (WGS) entry which is preliminary data.</text>
</comment>
<dbReference type="STRING" id="1182545.A0A072PID9"/>
<dbReference type="AlphaFoldDB" id="A0A072PID9"/>
<dbReference type="PANTHER" id="PTHR37948">
    <property type="entry name" value="ZGC:113208"/>
    <property type="match status" value="1"/>
</dbReference>
<feature type="compositionally biased region" description="Polar residues" evidence="1">
    <location>
        <begin position="39"/>
        <end position="48"/>
    </location>
</feature>
<dbReference type="GeneID" id="25279299"/>
<feature type="compositionally biased region" description="Low complexity" evidence="1">
    <location>
        <begin position="103"/>
        <end position="122"/>
    </location>
</feature>
<dbReference type="OrthoDB" id="4850at2759"/>